<sequence length="389" mass="42447">MQRHEPVEKKMGKGMHPPGIESSRCQSPEPWKILGRGGLSSELWRCRSKSNSGVEGALANRSDGVHCREDSPIMASPRGILVNSSINRNIHSSVKSFTMKSEAKDGEEESLQTAFKKLRVDASGSIASLSVGEGTSVRASVRAAAEDTKPKTACASKDSWHGSTRKSSRGAVRTQRRRRSKSPVLHPPKFIHCSTIASSSSQLKHKSQTDSPDGSSGLGISTPKEFNAGECSSSLDTNHTGAVAEPLRTSVPRLPSESKEEDSSDAPQVSQASLQASDLSDFQSVSKLNLGKPCACIGKECQCKRWHDMEVYSFSGLQNVPPLAPERRSTLEDYSQSLHTRTLSGSPRSCSEQARVYVDDVTIEDLSGYMEYYLYIPKKMSHMAEMMYT</sequence>
<proteinExistence type="predicted"/>
<feature type="region of interest" description="Disordered" evidence="5">
    <location>
        <begin position="1"/>
        <end position="28"/>
    </location>
</feature>
<evidence type="ECO:0000256" key="2">
    <source>
        <dbReference type="ARBA" id="ARBA00022553"/>
    </source>
</evidence>
<dbReference type="GO" id="GO:0070301">
    <property type="term" value="P:cellular response to hydrogen peroxide"/>
    <property type="evidence" value="ECO:0007669"/>
    <property type="project" value="TreeGrafter"/>
</dbReference>
<name>A0A835ZYS7_SHEEP</name>
<dbReference type="PANTHER" id="PTHR31383">
    <property type="entry name" value="OXIDATIVE STRESS-RESPONSE SERINE-RICH PROTEIN 1"/>
    <property type="match status" value="1"/>
</dbReference>
<dbReference type="AlphaFoldDB" id="A0A835ZYS7"/>
<evidence type="ECO:0000256" key="3">
    <source>
        <dbReference type="ARBA" id="ARBA00029721"/>
    </source>
</evidence>
<accession>A0A835ZYS7</accession>
<reference evidence="6 7" key="1">
    <citation type="submission" date="2020-12" db="EMBL/GenBank/DDBJ databases">
        <title>De novo assembly of Tibetan sheep genome.</title>
        <authorList>
            <person name="Li X."/>
        </authorList>
    </citation>
    <scope>NUCLEOTIDE SEQUENCE [LARGE SCALE GENOMIC DNA]</scope>
    <source>
        <tissue evidence="6">Heart</tissue>
    </source>
</reference>
<protein>
    <recommendedName>
        <fullName evidence="1">Oxidative stress-responsive serine-rich protein 1</fullName>
    </recommendedName>
    <alternativeName>
        <fullName evidence="4">Oxidative stress-responsive protein 1</fullName>
    </alternativeName>
    <alternativeName>
        <fullName evidence="3">Peroxide-inducible transcript 1 protein</fullName>
    </alternativeName>
</protein>
<feature type="compositionally biased region" description="Polar residues" evidence="5">
    <location>
        <begin position="265"/>
        <end position="275"/>
    </location>
</feature>
<evidence type="ECO:0000256" key="4">
    <source>
        <dbReference type="ARBA" id="ARBA00031405"/>
    </source>
</evidence>
<evidence type="ECO:0000313" key="6">
    <source>
        <dbReference type="EMBL" id="KAG5201892.1"/>
    </source>
</evidence>
<feature type="compositionally biased region" description="Polar residues" evidence="5">
    <location>
        <begin position="230"/>
        <end position="240"/>
    </location>
</feature>
<organism evidence="6 7">
    <name type="scientific">Ovis aries</name>
    <name type="common">Sheep</name>
    <dbReference type="NCBI Taxonomy" id="9940"/>
    <lineage>
        <taxon>Eukaryota</taxon>
        <taxon>Metazoa</taxon>
        <taxon>Chordata</taxon>
        <taxon>Craniata</taxon>
        <taxon>Vertebrata</taxon>
        <taxon>Euteleostomi</taxon>
        <taxon>Mammalia</taxon>
        <taxon>Eutheria</taxon>
        <taxon>Laurasiatheria</taxon>
        <taxon>Artiodactyla</taxon>
        <taxon>Ruminantia</taxon>
        <taxon>Pecora</taxon>
        <taxon>Bovidae</taxon>
        <taxon>Caprinae</taxon>
        <taxon>Ovis</taxon>
    </lineage>
</organism>
<feature type="compositionally biased region" description="Basic residues" evidence="5">
    <location>
        <begin position="163"/>
        <end position="181"/>
    </location>
</feature>
<dbReference type="Pfam" id="PF05604">
    <property type="entry name" value="DUF776"/>
    <property type="match status" value="1"/>
</dbReference>
<evidence type="ECO:0000256" key="1">
    <source>
        <dbReference type="ARBA" id="ARBA00015005"/>
    </source>
</evidence>
<evidence type="ECO:0000313" key="7">
    <source>
        <dbReference type="Proteomes" id="UP000664991"/>
    </source>
</evidence>
<feature type="region of interest" description="Disordered" evidence="5">
    <location>
        <begin position="142"/>
        <end position="275"/>
    </location>
</feature>
<comment type="caution">
    <text evidence="6">The sequence shown here is derived from an EMBL/GenBank/DDBJ whole genome shotgun (WGS) entry which is preliminary data.</text>
</comment>
<keyword evidence="2" id="KW-0597">Phosphoprotein</keyword>
<dbReference type="InterPro" id="IPR008494">
    <property type="entry name" value="DUF776"/>
</dbReference>
<dbReference type="PANTHER" id="PTHR31383:SF2">
    <property type="entry name" value="OXIDATIVE STRESS-RESPONSIVE SERINE-RICH PROTEIN 1"/>
    <property type="match status" value="1"/>
</dbReference>
<dbReference type="Proteomes" id="UP000664991">
    <property type="component" value="Unassembled WGS sequence"/>
</dbReference>
<feature type="compositionally biased region" description="Basic and acidic residues" evidence="5">
    <location>
        <begin position="1"/>
        <end position="11"/>
    </location>
</feature>
<gene>
    <name evidence="6" type="ORF">JEQ12_004655</name>
</gene>
<dbReference type="EMBL" id="JAEMGP010000013">
    <property type="protein sequence ID" value="KAG5201892.1"/>
    <property type="molecule type" value="Genomic_DNA"/>
</dbReference>
<evidence type="ECO:0000256" key="5">
    <source>
        <dbReference type="SAM" id="MobiDB-lite"/>
    </source>
</evidence>